<dbReference type="GO" id="GO:0016020">
    <property type="term" value="C:membrane"/>
    <property type="evidence" value="ECO:0007669"/>
    <property type="project" value="InterPro"/>
</dbReference>
<keyword evidence="1" id="KW-0472">Membrane</keyword>
<dbReference type="AlphaFoldDB" id="A0A9D9DVI0"/>
<dbReference type="PROSITE" id="PS51107">
    <property type="entry name" value="PTS_EIIC_TYPE_5"/>
    <property type="match status" value="1"/>
</dbReference>
<dbReference type="Proteomes" id="UP000823611">
    <property type="component" value="Unassembled WGS sequence"/>
</dbReference>
<feature type="transmembrane region" description="Helical" evidence="1">
    <location>
        <begin position="64"/>
        <end position="87"/>
    </location>
</feature>
<sequence>MDFISNLANGFMSLFQAGGETFMGWVTGIIPMIVCLMTAVNSIIKIIGEERVERVTKLATKFIITRYTIVPIMAVLFLGNPMCYTFGRFVEEKHKPAYYDSCVSFLHPVTGLFPHANPGELFVYMGIAAGVQQLGLPIGNLGVRYFIVGIIVILIRGILTEKIYMRMISKGDTK</sequence>
<dbReference type="Pfam" id="PF03608">
    <property type="entry name" value="EII-GUT"/>
    <property type="match status" value="1"/>
</dbReference>
<dbReference type="NCBIfam" id="TIGR00821">
    <property type="entry name" value="EII-GUT"/>
    <property type="match status" value="1"/>
</dbReference>
<dbReference type="PANTHER" id="PTHR40399:SF1">
    <property type="entry name" value="PTS SYSTEM GLUCITOL_SORBITOL-SPECIFIC EIIC COMPONENT"/>
    <property type="match status" value="1"/>
</dbReference>
<dbReference type="GO" id="GO:0009401">
    <property type="term" value="P:phosphoenolpyruvate-dependent sugar phosphotransferase system"/>
    <property type="evidence" value="ECO:0007669"/>
    <property type="project" value="InterPro"/>
</dbReference>
<name>A0A9D9DVI0_9FIRM</name>
<organism evidence="2 3">
    <name type="scientific">Candidatus Fimicola merdigallinarum</name>
    <dbReference type="NCBI Taxonomy" id="2840819"/>
    <lineage>
        <taxon>Bacteria</taxon>
        <taxon>Bacillati</taxon>
        <taxon>Bacillota</taxon>
        <taxon>Clostridia</taxon>
        <taxon>Lachnospirales</taxon>
        <taxon>Lachnospiraceae</taxon>
        <taxon>Lachnospiraceae incertae sedis</taxon>
        <taxon>Candidatus Fimicola</taxon>
    </lineage>
</organism>
<keyword evidence="1" id="KW-1133">Transmembrane helix</keyword>
<comment type="caution">
    <text evidence="2">The sequence shown here is derived from an EMBL/GenBank/DDBJ whole genome shotgun (WGS) entry which is preliminary data.</text>
</comment>
<feature type="transmembrane region" description="Helical" evidence="1">
    <location>
        <begin position="22"/>
        <end position="44"/>
    </location>
</feature>
<accession>A0A9D9DVI0</accession>
<evidence type="ECO:0000256" key="1">
    <source>
        <dbReference type="SAM" id="Phobius"/>
    </source>
</evidence>
<reference evidence="2" key="2">
    <citation type="journal article" date="2021" name="PeerJ">
        <title>Extensive microbial diversity within the chicken gut microbiome revealed by metagenomics and culture.</title>
        <authorList>
            <person name="Gilroy R."/>
            <person name="Ravi A."/>
            <person name="Getino M."/>
            <person name="Pursley I."/>
            <person name="Horton D.L."/>
            <person name="Alikhan N.F."/>
            <person name="Baker D."/>
            <person name="Gharbi K."/>
            <person name="Hall N."/>
            <person name="Watson M."/>
            <person name="Adriaenssens E.M."/>
            <person name="Foster-Nyarko E."/>
            <person name="Jarju S."/>
            <person name="Secka A."/>
            <person name="Antonio M."/>
            <person name="Oren A."/>
            <person name="Chaudhuri R.R."/>
            <person name="La Ragione R."/>
            <person name="Hildebrand F."/>
            <person name="Pallen M.J."/>
        </authorList>
    </citation>
    <scope>NUCLEOTIDE SEQUENCE</scope>
    <source>
        <strain evidence="2">F6-4510</strain>
    </source>
</reference>
<feature type="transmembrane region" description="Helical" evidence="1">
    <location>
        <begin position="142"/>
        <end position="159"/>
    </location>
</feature>
<dbReference type="InterPro" id="IPR004699">
    <property type="entry name" value="PTS_IID_sorb"/>
</dbReference>
<dbReference type="PANTHER" id="PTHR40399">
    <property type="entry name" value="PTS SYSTEM GLUCITOL/SORBITOL-SPECIFIC EIIC COMPONENT"/>
    <property type="match status" value="1"/>
</dbReference>
<proteinExistence type="predicted"/>
<protein>
    <submittedName>
        <fullName evidence="2">PTS glucitol/sorbitol transporter subunit IIC</fullName>
    </submittedName>
</protein>
<evidence type="ECO:0000313" key="2">
    <source>
        <dbReference type="EMBL" id="MBO8433725.1"/>
    </source>
</evidence>
<dbReference type="PIRSF" id="PIRSF038321">
    <property type="entry name" value="PTS_glc_srb_IIC"/>
    <property type="match status" value="1"/>
</dbReference>
<reference evidence="2" key="1">
    <citation type="submission" date="2020-10" db="EMBL/GenBank/DDBJ databases">
        <authorList>
            <person name="Gilroy R."/>
        </authorList>
    </citation>
    <scope>NUCLEOTIDE SEQUENCE</scope>
    <source>
        <strain evidence="2">F6-4510</strain>
    </source>
</reference>
<gene>
    <name evidence="2" type="ORF">IAC55_00200</name>
</gene>
<keyword evidence="1" id="KW-0812">Transmembrane</keyword>
<evidence type="ECO:0000313" key="3">
    <source>
        <dbReference type="Proteomes" id="UP000823611"/>
    </source>
</evidence>
<dbReference type="EMBL" id="JADIMX010000005">
    <property type="protein sequence ID" value="MBO8433725.1"/>
    <property type="molecule type" value="Genomic_DNA"/>
</dbReference>